<dbReference type="PROSITE" id="PS50011">
    <property type="entry name" value="PROTEIN_KINASE_DOM"/>
    <property type="match status" value="1"/>
</dbReference>
<feature type="region of interest" description="Disordered" evidence="9">
    <location>
        <begin position="767"/>
        <end position="797"/>
    </location>
</feature>
<keyword evidence="10" id="KW-0472">Membrane</keyword>
<evidence type="ECO:0000256" key="10">
    <source>
        <dbReference type="SAM" id="Phobius"/>
    </source>
</evidence>
<keyword evidence="10" id="KW-1133">Transmembrane helix</keyword>
<evidence type="ECO:0000256" key="4">
    <source>
        <dbReference type="ARBA" id="ARBA00022741"/>
    </source>
</evidence>
<evidence type="ECO:0000313" key="13">
    <source>
        <dbReference type="Proteomes" id="UP001480595"/>
    </source>
</evidence>
<comment type="catalytic activity">
    <reaction evidence="8">
        <text>L-seryl-[protein] + ATP = O-phospho-L-seryl-[protein] + ADP + H(+)</text>
        <dbReference type="Rhea" id="RHEA:17989"/>
        <dbReference type="Rhea" id="RHEA-COMP:9863"/>
        <dbReference type="Rhea" id="RHEA-COMP:11604"/>
        <dbReference type="ChEBI" id="CHEBI:15378"/>
        <dbReference type="ChEBI" id="CHEBI:29999"/>
        <dbReference type="ChEBI" id="CHEBI:30616"/>
        <dbReference type="ChEBI" id="CHEBI:83421"/>
        <dbReference type="ChEBI" id="CHEBI:456216"/>
        <dbReference type="EC" id="2.7.11.1"/>
    </reaction>
</comment>
<feature type="compositionally biased region" description="Basic and acidic residues" evidence="9">
    <location>
        <begin position="775"/>
        <end position="786"/>
    </location>
</feature>
<feature type="compositionally biased region" description="Polar residues" evidence="9">
    <location>
        <begin position="702"/>
        <end position="711"/>
    </location>
</feature>
<keyword evidence="10" id="KW-0812">Transmembrane</keyword>
<reference evidence="12 13" key="1">
    <citation type="submission" date="2023-01" db="EMBL/GenBank/DDBJ databases">
        <title>Analysis of 21 Apiospora genomes using comparative genomics revels a genus with tremendous synthesis potential of carbohydrate active enzymes and secondary metabolites.</title>
        <authorList>
            <person name="Sorensen T."/>
        </authorList>
    </citation>
    <scope>NUCLEOTIDE SEQUENCE [LARGE SCALE GENOMIC DNA]</scope>
    <source>
        <strain evidence="12 13">CBS 135458</strain>
    </source>
</reference>
<feature type="domain" description="Protein kinase" evidence="11">
    <location>
        <begin position="1"/>
        <end position="378"/>
    </location>
</feature>
<keyword evidence="2" id="KW-0723">Serine/threonine-protein kinase</keyword>
<feature type="region of interest" description="Disordered" evidence="9">
    <location>
        <begin position="414"/>
        <end position="438"/>
    </location>
</feature>
<evidence type="ECO:0000256" key="6">
    <source>
        <dbReference type="ARBA" id="ARBA00022840"/>
    </source>
</evidence>
<comment type="catalytic activity">
    <reaction evidence="7">
        <text>L-threonyl-[protein] + ATP = O-phospho-L-threonyl-[protein] + ADP + H(+)</text>
        <dbReference type="Rhea" id="RHEA:46608"/>
        <dbReference type="Rhea" id="RHEA-COMP:11060"/>
        <dbReference type="Rhea" id="RHEA-COMP:11605"/>
        <dbReference type="ChEBI" id="CHEBI:15378"/>
        <dbReference type="ChEBI" id="CHEBI:30013"/>
        <dbReference type="ChEBI" id="CHEBI:30616"/>
        <dbReference type="ChEBI" id="CHEBI:61977"/>
        <dbReference type="ChEBI" id="CHEBI:456216"/>
        <dbReference type="EC" id="2.7.11.1"/>
    </reaction>
</comment>
<sequence length="983" mass="109345">MQADDVEDISGYIYDGYGLVSIGNVLNLRYEVVDKLGHSDSATTWLCWVGGTAFSQKVAWVAVKGGREEDWAAAHVGMPIEEFSFEDMHGTHRCLVMPLLGRRLETLEWIDGPPLKKYLHETALALEYLHRHNVAHGQVAPRNIRFQLEIQDAHVRNPKEMKQVLGTEERIRRTAVQVPHLPPYRVRPADLGKLARTGRIVLYPHSGKPAKAVGIPDWYSAPEVLLRLTRDQPGGDVWSFCCTILDVYAKCSLGLAEVDSVDHYYDHVKILERFLGPLRPPLCYNMDDDGNELAEGGPRGRSCETEDEYEIWTLGRIFPPWTTPLKALLGSVRFRDELETHRALPEPEAEAVSTLLASALSYVESERSIQTVLESGWFADVGSNSSGHQVVGNAGSTSLGEDDAFKYVKKNAEEVDEQDPDVTYDEESLGPPESSQPQITKYANPLLELMPFEECCYDDILELFHITRHVMIPACGEFITRRQDPECPDRLPASMIEHEKKRLKEARKRRLDTKRGSIDHLLDLDPVNHRVLDHDDILALCQAYRDHGEWSLVRVRQHILRTYTETVYYDDKSALEIAMEKVNSVLFEYAKYRAERVVFYRRELPDAAATPLGQEMLREFPDLLGSELDLDELLPSPKPMLASSILTNEDARVARPSYGRSLTDRSFPIQKGPPLDELPPVKDACGSAEDDLPTDSPDQAVALNTSFSPKSSPGKLQKAIDMLKYRLPLAETQAEAYKTPLSASTESSPTDPSPDILRLLFPEAGNTSPASVVATEERRPTAREMETGTDTSGQEQLLPSSHGLIAPLQAASETPLPASADISLKSPGPDISKLFFTEANYKKVMVEAILDDVKTFLSTFESCLGRYLRKQMAKFIAGESTVLYMVAGFAAVILVFIVALFVAVLLRVRGSSLTTGESVASAAGGFETLEGRFRARVVSPYSELYEGLRKAGGNSTGRDIIFVVCGTTSRGPEVMAPVERRHD</sequence>
<dbReference type="EC" id="2.7.11.1" evidence="1"/>
<dbReference type="GeneID" id="92092857"/>
<name>A0ABR1USV2_9PEZI</name>
<dbReference type="Proteomes" id="UP001480595">
    <property type="component" value="Unassembled WGS sequence"/>
</dbReference>
<dbReference type="Gene3D" id="3.30.200.20">
    <property type="entry name" value="Phosphorylase Kinase, domain 1"/>
    <property type="match status" value="1"/>
</dbReference>
<dbReference type="RefSeq" id="XP_066715281.1">
    <property type="nucleotide sequence ID" value="XM_066859794.1"/>
</dbReference>
<dbReference type="SUPFAM" id="SSF56112">
    <property type="entry name" value="Protein kinase-like (PK-like)"/>
    <property type="match status" value="1"/>
</dbReference>
<feature type="compositionally biased region" description="Polar residues" evidence="9">
    <location>
        <begin position="788"/>
        <end position="797"/>
    </location>
</feature>
<dbReference type="InterPro" id="IPR011009">
    <property type="entry name" value="Kinase-like_dom_sf"/>
</dbReference>
<evidence type="ECO:0000256" key="3">
    <source>
        <dbReference type="ARBA" id="ARBA00022679"/>
    </source>
</evidence>
<accession>A0ABR1USV2</accession>
<evidence type="ECO:0000313" key="12">
    <source>
        <dbReference type="EMBL" id="KAK8062019.1"/>
    </source>
</evidence>
<evidence type="ECO:0000256" key="1">
    <source>
        <dbReference type="ARBA" id="ARBA00012513"/>
    </source>
</evidence>
<feature type="compositionally biased region" description="Acidic residues" evidence="9">
    <location>
        <begin position="414"/>
        <end position="428"/>
    </location>
</feature>
<comment type="caution">
    <text evidence="12">The sequence shown here is derived from an EMBL/GenBank/DDBJ whole genome shotgun (WGS) entry which is preliminary data.</text>
</comment>
<dbReference type="InterPro" id="IPR051334">
    <property type="entry name" value="SRPK"/>
</dbReference>
<organism evidence="12 13">
    <name type="scientific">Apiospora phragmitis</name>
    <dbReference type="NCBI Taxonomy" id="2905665"/>
    <lineage>
        <taxon>Eukaryota</taxon>
        <taxon>Fungi</taxon>
        <taxon>Dikarya</taxon>
        <taxon>Ascomycota</taxon>
        <taxon>Pezizomycotina</taxon>
        <taxon>Sordariomycetes</taxon>
        <taxon>Xylariomycetidae</taxon>
        <taxon>Amphisphaeriales</taxon>
        <taxon>Apiosporaceae</taxon>
        <taxon>Apiospora</taxon>
    </lineage>
</organism>
<gene>
    <name evidence="12" type="ORF">PG994_008385</name>
</gene>
<dbReference type="SMART" id="SM00220">
    <property type="entry name" value="S_TKc"/>
    <property type="match status" value="1"/>
</dbReference>
<evidence type="ECO:0000256" key="2">
    <source>
        <dbReference type="ARBA" id="ARBA00022527"/>
    </source>
</evidence>
<keyword evidence="3" id="KW-0808">Transferase</keyword>
<evidence type="ECO:0000259" key="11">
    <source>
        <dbReference type="PROSITE" id="PS50011"/>
    </source>
</evidence>
<dbReference type="EMBL" id="JAQQWL010000008">
    <property type="protein sequence ID" value="KAK8062019.1"/>
    <property type="molecule type" value="Genomic_DNA"/>
</dbReference>
<keyword evidence="13" id="KW-1185">Reference proteome</keyword>
<keyword evidence="6" id="KW-0067">ATP-binding</keyword>
<dbReference type="InterPro" id="IPR000719">
    <property type="entry name" value="Prot_kinase_dom"/>
</dbReference>
<keyword evidence="4" id="KW-0547">Nucleotide-binding</keyword>
<dbReference type="PANTHER" id="PTHR47634">
    <property type="entry name" value="PROTEIN KINASE DOMAIN-CONTAINING PROTEIN-RELATED"/>
    <property type="match status" value="1"/>
</dbReference>
<proteinExistence type="predicted"/>
<evidence type="ECO:0000256" key="5">
    <source>
        <dbReference type="ARBA" id="ARBA00022777"/>
    </source>
</evidence>
<dbReference type="Gene3D" id="1.10.510.10">
    <property type="entry name" value="Transferase(Phosphotransferase) domain 1"/>
    <property type="match status" value="1"/>
</dbReference>
<evidence type="ECO:0000256" key="9">
    <source>
        <dbReference type="SAM" id="MobiDB-lite"/>
    </source>
</evidence>
<evidence type="ECO:0000256" key="7">
    <source>
        <dbReference type="ARBA" id="ARBA00047899"/>
    </source>
</evidence>
<protein>
    <recommendedName>
        <fullName evidence="1">non-specific serine/threonine protein kinase</fullName>
        <ecNumber evidence="1">2.7.11.1</ecNumber>
    </recommendedName>
</protein>
<keyword evidence="5" id="KW-0418">Kinase</keyword>
<feature type="transmembrane region" description="Helical" evidence="10">
    <location>
        <begin position="882"/>
        <end position="906"/>
    </location>
</feature>
<evidence type="ECO:0000256" key="8">
    <source>
        <dbReference type="ARBA" id="ARBA00048679"/>
    </source>
</evidence>
<feature type="region of interest" description="Disordered" evidence="9">
    <location>
        <begin position="657"/>
        <end position="714"/>
    </location>
</feature>
<dbReference type="PANTHER" id="PTHR47634:SF9">
    <property type="entry name" value="PROTEIN KINASE DOMAIN-CONTAINING PROTEIN-RELATED"/>
    <property type="match status" value="1"/>
</dbReference>